<evidence type="ECO:0000256" key="7">
    <source>
        <dbReference type="ARBA" id="ARBA00048539"/>
    </source>
</evidence>
<keyword evidence="6 8" id="KW-0067">ATP-binding</keyword>
<dbReference type="InterPro" id="IPR012795">
    <property type="entry name" value="tRNA_Ile_lys_synt_N"/>
</dbReference>
<dbReference type="InterPro" id="IPR011063">
    <property type="entry name" value="TilS/TtcA_N"/>
</dbReference>
<protein>
    <recommendedName>
        <fullName evidence="8">tRNA(Ile)-lysidine synthase</fullName>
        <ecNumber evidence="8">6.3.4.19</ecNumber>
    </recommendedName>
    <alternativeName>
        <fullName evidence="8">tRNA(Ile)-2-lysyl-cytidine synthase</fullName>
    </alternativeName>
    <alternativeName>
        <fullName evidence="8">tRNA(Ile)-lysidine synthetase</fullName>
    </alternativeName>
</protein>
<evidence type="ECO:0000259" key="9">
    <source>
        <dbReference type="SMART" id="SM00977"/>
    </source>
</evidence>
<keyword evidence="2 8" id="KW-0963">Cytoplasm</keyword>
<keyword evidence="4 8" id="KW-0819">tRNA processing</keyword>
<dbReference type="InterPro" id="IPR014729">
    <property type="entry name" value="Rossmann-like_a/b/a_fold"/>
</dbReference>
<dbReference type="Proteomes" id="UP001141933">
    <property type="component" value="Unassembled WGS sequence"/>
</dbReference>
<feature type="binding site" evidence="8">
    <location>
        <begin position="27"/>
        <end position="32"/>
    </location>
    <ligand>
        <name>ATP</name>
        <dbReference type="ChEBI" id="CHEBI:30616"/>
    </ligand>
</feature>
<feature type="domain" description="Lysidine-tRNA(Ile) synthetase C-terminal" evidence="9">
    <location>
        <begin position="349"/>
        <end position="421"/>
    </location>
</feature>
<dbReference type="PANTHER" id="PTHR43033">
    <property type="entry name" value="TRNA(ILE)-LYSIDINE SYNTHASE-RELATED"/>
    <property type="match status" value="1"/>
</dbReference>
<keyword evidence="3 8" id="KW-0436">Ligase</keyword>
<keyword evidence="5 8" id="KW-0547">Nucleotide-binding</keyword>
<organism evidence="10 11">
    <name type="scientific">Phocaeicola acetigenes</name>
    <dbReference type="NCBI Taxonomy" id="3016083"/>
    <lineage>
        <taxon>Bacteria</taxon>
        <taxon>Pseudomonadati</taxon>
        <taxon>Bacteroidota</taxon>
        <taxon>Bacteroidia</taxon>
        <taxon>Bacteroidales</taxon>
        <taxon>Bacteroidaceae</taxon>
        <taxon>Phocaeicola</taxon>
    </lineage>
</organism>
<dbReference type="Gene3D" id="3.40.50.620">
    <property type="entry name" value="HUPs"/>
    <property type="match status" value="1"/>
</dbReference>
<comment type="similarity">
    <text evidence="8">Belongs to the tRNA(Ile)-lysidine synthase family.</text>
</comment>
<proteinExistence type="inferred from homology"/>
<comment type="catalytic activity">
    <reaction evidence="7 8">
        <text>cytidine(34) in tRNA(Ile2) + L-lysine + ATP = lysidine(34) in tRNA(Ile2) + AMP + diphosphate + H(+)</text>
        <dbReference type="Rhea" id="RHEA:43744"/>
        <dbReference type="Rhea" id="RHEA-COMP:10625"/>
        <dbReference type="Rhea" id="RHEA-COMP:10670"/>
        <dbReference type="ChEBI" id="CHEBI:15378"/>
        <dbReference type="ChEBI" id="CHEBI:30616"/>
        <dbReference type="ChEBI" id="CHEBI:32551"/>
        <dbReference type="ChEBI" id="CHEBI:33019"/>
        <dbReference type="ChEBI" id="CHEBI:82748"/>
        <dbReference type="ChEBI" id="CHEBI:83665"/>
        <dbReference type="ChEBI" id="CHEBI:456215"/>
        <dbReference type="EC" id="6.3.4.19"/>
    </reaction>
</comment>
<evidence type="ECO:0000256" key="1">
    <source>
        <dbReference type="ARBA" id="ARBA00004496"/>
    </source>
</evidence>
<comment type="domain">
    <text evidence="8">The N-terminal region contains the highly conserved SGGXDS motif, predicted to be a P-loop motif involved in ATP binding.</text>
</comment>
<dbReference type="InterPro" id="IPR012796">
    <property type="entry name" value="Lysidine-tRNA-synth_C"/>
</dbReference>
<evidence type="ECO:0000313" key="10">
    <source>
        <dbReference type="EMBL" id="MCZ8371158.1"/>
    </source>
</evidence>
<dbReference type="HAMAP" id="MF_01161">
    <property type="entry name" value="tRNA_Ile_lys_synt"/>
    <property type="match status" value="1"/>
</dbReference>
<dbReference type="Pfam" id="PF01171">
    <property type="entry name" value="ATP_bind_3"/>
    <property type="match status" value="1"/>
</dbReference>
<dbReference type="EMBL" id="JAPZVM010000001">
    <property type="protein sequence ID" value="MCZ8371158.1"/>
    <property type="molecule type" value="Genomic_DNA"/>
</dbReference>
<evidence type="ECO:0000256" key="3">
    <source>
        <dbReference type="ARBA" id="ARBA00022598"/>
    </source>
</evidence>
<dbReference type="InterPro" id="IPR012094">
    <property type="entry name" value="tRNA_Ile_lys_synt"/>
</dbReference>
<sequence length="427" mass="48404">MFIRKISQYIEDRQLFFPGAKILVALSGGADSVALLRVLLQLGYSCAAAHCNFHLRGAESDRDEAFVRGLCQKFGVPLSVIHFDTQAYAAQKGLSIEMAARELRYEWFENTRKEIHADFIAVAHHRDDSVETFLLNLIRGTGIAGLTGIAAVNGKIIRPLLGAGRSEILDYLAELGQDYVTDSTNLEDAYTRNKLRLNILPLLREINPSVDESIMETAHRLADVETVYRKSVLESCKRVMENENSISIPRLLEEPSPQAVLFELLYPLGFNAAQQKDVYRSLSAESGRLFYSKTHRLLKDRNNLLIQKLENRTACMTLHQKVVDLATAKTLLHHKNVACLDRSKVHGPLVLRKWQAGDRFIPFGMKGFKRVRDYLCDRKFSLYQKEEQYVVCAGEDIVWLVNERTDNRYRVTDATTAVLVLSVEPSE</sequence>
<dbReference type="SUPFAM" id="SSF52402">
    <property type="entry name" value="Adenine nucleotide alpha hydrolases-like"/>
    <property type="match status" value="1"/>
</dbReference>
<evidence type="ECO:0000256" key="2">
    <source>
        <dbReference type="ARBA" id="ARBA00022490"/>
    </source>
</evidence>
<keyword evidence="11" id="KW-1185">Reference proteome</keyword>
<dbReference type="PANTHER" id="PTHR43033:SF1">
    <property type="entry name" value="TRNA(ILE)-LYSIDINE SYNTHASE-RELATED"/>
    <property type="match status" value="1"/>
</dbReference>
<dbReference type="RefSeq" id="WP_269876243.1">
    <property type="nucleotide sequence ID" value="NZ_JAPZVM010000001.1"/>
</dbReference>
<dbReference type="GO" id="GO:0032267">
    <property type="term" value="F:tRNA(Ile)-lysidine synthase activity"/>
    <property type="evidence" value="ECO:0007669"/>
    <property type="project" value="UniProtKB-EC"/>
</dbReference>
<dbReference type="CDD" id="cd01992">
    <property type="entry name" value="TilS_N"/>
    <property type="match status" value="1"/>
</dbReference>
<evidence type="ECO:0000256" key="8">
    <source>
        <dbReference type="HAMAP-Rule" id="MF_01161"/>
    </source>
</evidence>
<dbReference type="NCBIfam" id="TIGR02432">
    <property type="entry name" value="lysidine_TilS_N"/>
    <property type="match status" value="1"/>
</dbReference>
<evidence type="ECO:0000313" key="11">
    <source>
        <dbReference type="Proteomes" id="UP001141933"/>
    </source>
</evidence>
<reference evidence="10" key="1">
    <citation type="submission" date="2022-12" db="EMBL/GenBank/DDBJ databases">
        <title>Phocaeicola acetigenes sp. nov., isolated feces from a healthy human.</title>
        <authorList>
            <person name="Do H."/>
            <person name="Ha Y.B."/>
            <person name="Kim J.-S."/>
            <person name="Suh M.K."/>
            <person name="Kim H.S."/>
            <person name="Lee J.-S."/>
        </authorList>
    </citation>
    <scope>NUCLEOTIDE SEQUENCE</scope>
    <source>
        <strain evidence="10">KGMB11183</strain>
    </source>
</reference>
<name>A0ABT4PDN9_9BACT</name>
<gene>
    <name evidence="8 10" type="primary">tilS</name>
    <name evidence="10" type="ORF">O6P32_00330</name>
</gene>
<comment type="function">
    <text evidence="8">Ligates lysine onto the cytidine present at position 34 of the AUA codon-specific tRNA(Ile) that contains the anticodon CAU, in an ATP-dependent manner. Cytidine is converted to lysidine, thus changing the amino acid specificity of the tRNA from methionine to isoleucine.</text>
</comment>
<evidence type="ECO:0000256" key="5">
    <source>
        <dbReference type="ARBA" id="ARBA00022741"/>
    </source>
</evidence>
<accession>A0ABT4PDN9</accession>
<evidence type="ECO:0000256" key="6">
    <source>
        <dbReference type="ARBA" id="ARBA00022840"/>
    </source>
</evidence>
<dbReference type="EC" id="6.3.4.19" evidence="8"/>
<evidence type="ECO:0000256" key="4">
    <source>
        <dbReference type="ARBA" id="ARBA00022694"/>
    </source>
</evidence>
<comment type="caution">
    <text evidence="10">The sequence shown here is derived from an EMBL/GenBank/DDBJ whole genome shotgun (WGS) entry which is preliminary data.</text>
</comment>
<dbReference type="SUPFAM" id="SSF56037">
    <property type="entry name" value="PheT/TilS domain"/>
    <property type="match status" value="1"/>
</dbReference>
<comment type="subcellular location">
    <subcellularLocation>
        <location evidence="1 8">Cytoplasm</location>
    </subcellularLocation>
</comment>
<dbReference type="SMART" id="SM00977">
    <property type="entry name" value="TilS_C"/>
    <property type="match status" value="1"/>
</dbReference>